<dbReference type="SUPFAM" id="SSF53756">
    <property type="entry name" value="UDP-Glycosyltransferase/glycogen phosphorylase"/>
    <property type="match status" value="1"/>
</dbReference>
<name>A0A1Z4C0D2_9GAMM</name>
<dbReference type="Pfam" id="PF01075">
    <property type="entry name" value="Glyco_transf_9"/>
    <property type="match status" value="1"/>
</dbReference>
<comment type="similarity">
    <text evidence="9">Belongs to the glycosyltransferase 9 family.</text>
</comment>
<dbReference type="InterPro" id="IPR051199">
    <property type="entry name" value="LPS_LOS_Heptosyltrfase"/>
</dbReference>
<evidence type="ECO:0000256" key="6">
    <source>
        <dbReference type="ARBA" id="ARBA00022679"/>
    </source>
</evidence>
<comment type="catalytic activity">
    <reaction evidence="13">
        <text>an alpha-Kdo-(2-&gt;4)-alpha-Kdo-(2-&gt;6)-lipid A + ADP-L-glycero-beta-D-manno-heptose = an L-alpha-D-Hep-(1-&gt;5)-[alpha-Kdo-(2-&gt;4)]-alpha-Kdo-(2-&gt;6)-lipid A + ADP + H(+)</text>
        <dbReference type="Rhea" id="RHEA:74067"/>
        <dbReference type="ChEBI" id="CHEBI:15378"/>
        <dbReference type="ChEBI" id="CHEBI:61506"/>
        <dbReference type="ChEBI" id="CHEBI:176431"/>
        <dbReference type="ChEBI" id="CHEBI:193068"/>
        <dbReference type="ChEBI" id="CHEBI:456216"/>
        <dbReference type="EC" id="2.4.99.23"/>
    </reaction>
</comment>
<evidence type="ECO:0000256" key="8">
    <source>
        <dbReference type="ARBA" id="ARBA00023136"/>
    </source>
</evidence>
<dbReference type="EC" id="2.4.99.23" evidence="10"/>
<evidence type="ECO:0000313" key="15">
    <source>
        <dbReference type="EMBL" id="POZ52844.1"/>
    </source>
</evidence>
<evidence type="ECO:0000256" key="2">
    <source>
        <dbReference type="ARBA" id="ARBA00004713"/>
    </source>
</evidence>
<evidence type="ECO:0000256" key="13">
    <source>
        <dbReference type="ARBA" id="ARBA00049201"/>
    </source>
</evidence>
<dbReference type="RefSeq" id="WP_088619845.1">
    <property type="nucleotide sequence ID" value="NZ_CP022129.1"/>
</dbReference>
<dbReference type="Proteomes" id="UP000197019">
    <property type="component" value="Chromosome"/>
</dbReference>
<dbReference type="GO" id="GO:0005886">
    <property type="term" value="C:plasma membrane"/>
    <property type="evidence" value="ECO:0007669"/>
    <property type="project" value="UniProtKB-SubCell"/>
</dbReference>
<dbReference type="EMBL" id="PGFZ01000002">
    <property type="protein sequence ID" value="POZ52844.1"/>
    <property type="molecule type" value="Genomic_DNA"/>
</dbReference>
<dbReference type="GO" id="GO:0005829">
    <property type="term" value="C:cytosol"/>
    <property type="evidence" value="ECO:0007669"/>
    <property type="project" value="TreeGrafter"/>
</dbReference>
<keyword evidence="8" id="KW-0472">Membrane</keyword>
<evidence type="ECO:0000313" key="14">
    <source>
        <dbReference type="EMBL" id="ASF46973.1"/>
    </source>
</evidence>
<evidence type="ECO:0000256" key="9">
    <source>
        <dbReference type="ARBA" id="ARBA00043995"/>
    </source>
</evidence>
<evidence type="ECO:0000256" key="12">
    <source>
        <dbReference type="ARBA" id="ARBA00044330"/>
    </source>
</evidence>
<accession>A0A1Z4C0D2</accession>
<evidence type="ECO:0000256" key="5">
    <source>
        <dbReference type="ARBA" id="ARBA00022676"/>
    </source>
</evidence>
<reference evidence="14 16" key="1">
    <citation type="submission" date="2017-06" db="EMBL/GenBank/DDBJ databases">
        <title>Genome Sequencing of the methanotroph Methylovulum psychrotolerants str. HV10-M2 isolated from a high-altitude environment.</title>
        <authorList>
            <person name="Mateos-Rivera A."/>
        </authorList>
    </citation>
    <scope>NUCLEOTIDE SEQUENCE [LARGE SCALE GENOMIC DNA]</scope>
    <source>
        <strain evidence="14 16">HV10_M2</strain>
    </source>
</reference>
<evidence type="ECO:0000256" key="11">
    <source>
        <dbReference type="ARBA" id="ARBA00044190"/>
    </source>
</evidence>
<dbReference type="NCBIfam" id="TIGR02193">
    <property type="entry name" value="heptsyl_trn_I"/>
    <property type="match status" value="1"/>
</dbReference>
<keyword evidence="7" id="KW-0448">Lipopolysaccharide biosynthesis</keyword>
<keyword evidence="6 14" id="KW-0808">Transferase</keyword>
<dbReference type="Gene3D" id="3.40.50.2000">
    <property type="entry name" value="Glycogen Phosphorylase B"/>
    <property type="match status" value="2"/>
</dbReference>
<dbReference type="GO" id="GO:0009244">
    <property type="term" value="P:lipopolysaccharide core region biosynthetic process"/>
    <property type="evidence" value="ECO:0007669"/>
    <property type="project" value="InterPro"/>
</dbReference>
<sequence length="381" mass="42982">MKIAIVKLSALGDIVHAMVALQFIKAHQPDAQIDWIVEHRFAEVLQYQPDLDNVLTVNLKALKNDKTSLLREIKRLRRYAAKHYDLVIDAQGLLKSSITARLLGSRVSGFDADSAREKFASWLYNVKVAIPYDANTIDRNATVLTQPLGIEISREQILAKKPFLFFKDQDERLELYLHKNLKNIVLVIGSTWESRNYPIEKYVKIADALKQNCLIVWGTDQERKNAEWMCDQSDNVQIMPKLDLNSLKALIAHADLVIGNDSGPTHMAWGLNRPSITIFGPTPISRVYQTDINKVVKSSSAVNPHKLDKQDFSIRDINPQEIITIAQDLLAHLPPASTQSRAAIIGKQALPIRDINDKDLDDIANSLENIDSDDFFSIDID</sequence>
<comment type="subcellular location">
    <subcellularLocation>
        <location evidence="1">Cell inner membrane</location>
        <topology evidence="1">Peripheral membrane protein</topology>
        <orientation evidence="1">Cytoplasmic side</orientation>
    </subcellularLocation>
</comment>
<gene>
    <name evidence="14" type="primary">waaC</name>
    <name evidence="15" type="ORF">AADEFJLK_01453</name>
    <name evidence="14" type="ORF">CEK71_13325</name>
</gene>
<dbReference type="InterPro" id="IPR002201">
    <property type="entry name" value="Glyco_trans_9"/>
</dbReference>
<keyword evidence="5" id="KW-0328">Glycosyltransferase</keyword>
<dbReference type="InterPro" id="IPR011908">
    <property type="entry name" value="LipoPS_heptosylTferase-I"/>
</dbReference>
<dbReference type="OrthoDB" id="9767552at2"/>
<dbReference type="AlphaFoldDB" id="A0A1Z4C0D2"/>
<keyword evidence="3" id="KW-1003">Cell membrane</keyword>
<evidence type="ECO:0000313" key="16">
    <source>
        <dbReference type="Proteomes" id="UP000197019"/>
    </source>
</evidence>
<dbReference type="PANTHER" id="PTHR30160">
    <property type="entry name" value="TETRAACYLDISACCHARIDE 4'-KINASE-RELATED"/>
    <property type="match status" value="1"/>
</dbReference>
<evidence type="ECO:0000256" key="1">
    <source>
        <dbReference type="ARBA" id="ARBA00004515"/>
    </source>
</evidence>
<protein>
    <recommendedName>
        <fullName evidence="11">Lipopolysaccharide heptosyltransferase 1</fullName>
        <ecNumber evidence="10">2.4.99.23</ecNumber>
    </recommendedName>
    <alternativeName>
        <fullName evidence="12">ADP-heptose:lipopolysaccharide heptosyltransferase I</fullName>
    </alternativeName>
</protein>
<evidence type="ECO:0000256" key="4">
    <source>
        <dbReference type="ARBA" id="ARBA00022519"/>
    </source>
</evidence>
<dbReference type="EMBL" id="CP022129">
    <property type="protein sequence ID" value="ASF46973.1"/>
    <property type="molecule type" value="Genomic_DNA"/>
</dbReference>
<proteinExistence type="inferred from homology"/>
<evidence type="ECO:0000256" key="10">
    <source>
        <dbReference type="ARBA" id="ARBA00044041"/>
    </source>
</evidence>
<evidence type="ECO:0000256" key="3">
    <source>
        <dbReference type="ARBA" id="ARBA00022475"/>
    </source>
</evidence>
<dbReference type="PANTHER" id="PTHR30160:SF19">
    <property type="entry name" value="LIPOPOLYSACCHARIDE HEPTOSYLTRANSFERASE 1"/>
    <property type="match status" value="1"/>
</dbReference>
<dbReference type="Proteomes" id="UP000237423">
    <property type="component" value="Unassembled WGS sequence"/>
</dbReference>
<dbReference type="GO" id="GO:0008713">
    <property type="term" value="F:ADP-heptose-lipopolysaccharide heptosyltransferase activity"/>
    <property type="evidence" value="ECO:0007669"/>
    <property type="project" value="TreeGrafter"/>
</dbReference>
<keyword evidence="4" id="KW-0997">Cell inner membrane</keyword>
<evidence type="ECO:0000313" key="17">
    <source>
        <dbReference type="Proteomes" id="UP000237423"/>
    </source>
</evidence>
<keyword evidence="16" id="KW-1185">Reference proteome</keyword>
<comment type="pathway">
    <text evidence="2">Bacterial outer membrane biogenesis; LPS core biosynthesis.</text>
</comment>
<organism evidence="14 16">
    <name type="scientific">Methylovulum psychrotolerans</name>
    <dbReference type="NCBI Taxonomy" id="1704499"/>
    <lineage>
        <taxon>Bacteria</taxon>
        <taxon>Pseudomonadati</taxon>
        <taxon>Pseudomonadota</taxon>
        <taxon>Gammaproteobacteria</taxon>
        <taxon>Methylococcales</taxon>
        <taxon>Methylococcaceae</taxon>
        <taxon>Methylovulum</taxon>
    </lineage>
</organism>
<dbReference type="KEGG" id="mpsy:CEK71_13325"/>
<evidence type="ECO:0000256" key="7">
    <source>
        <dbReference type="ARBA" id="ARBA00022985"/>
    </source>
</evidence>
<dbReference type="CDD" id="cd03789">
    <property type="entry name" value="GT9_LPS_heptosyltransferase"/>
    <property type="match status" value="1"/>
</dbReference>
<reference evidence="15 17" key="2">
    <citation type="submission" date="2017-11" db="EMBL/GenBank/DDBJ databases">
        <title>Draft Genome Sequence of Methylobacter psychrotolerans Sph1T, an Obligate Methanotroph from Low-Temperature Environments.</title>
        <authorList>
            <person name="Oshkin I.Y."/>
            <person name="Miroshnikov K."/>
            <person name="Belova S.E."/>
            <person name="Korzhenkov A."/>
            <person name="Toshchakov S.V."/>
            <person name="Dedysh S.N."/>
        </authorList>
    </citation>
    <scope>NUCLEOTIDE SEQUENCE [LARGE SCALE GENOMIC DNA]</scope>
    <source>
        <strain evidence="15 17">Sph1</strain>
    </source>
</reference>